<feature type="transmembrane region" description="Helical" evidence="8">
    <location>
        <begin position="245"/>
        <end position="268"/>
    </location>
</feature>
<keyword evidence="2 10" id="KW-0328">Glycosyltransferase</keyword>
<keyword evidence="7 8" id="KW-0472">Membrane</keyword>
<evidence type="ECO:0000256" key="2">
    <source>
        <dbReference type="ARBA" id="ARBA00022676"/>
    </source>
</evidence>
<keyword evidence="11" id="KW-1185">Reference proteome</keyword>
<feature type="domain" description="Glycosyltransferase 2-like" evidence="9">
    <location>
        <begin position="19"/>
        <end position="179"/>
    </location>
</feature>
<dbReference type="PANTHER" id="PTHR48090">
    <property type="entry name" value="UNDECAPRENYL-PHOSPHATE 4-DEOXY-4-FORMAMIDO-L-ARABINOSE TRANSFERASE-RELATED"/>
    <property type="match status" value="1"/>
</dbReference>
<dbReference type="Gene3D" id="3.90.550.10">
    <property type="entry name" value="Spore Coat Polysaccharide Biosynthesis Protein SpsA, Chain A"/>
    <property type="match status" value="1"/>
</dbReference>
<dbReference type="InterPro" id="IPR001173">
    <property type="entry name" value="Glyco_trans_2-like"/>
</dbReference>
<evidence type="ECO:0000256" key="6">
    <source>
        <dbReference type="ARBA" id="ARBA00022989"/>
    </source>
</evidence>
<evidence type="ECO:0000256" key="7">
    <source>
        <dbReference type="ARBA" id="ARBA00023136"/>
    </source>
</evidence>
<evidence type="ECO:0000256" key="3">
    <source>
        <dbReference type="ARBA" id="ARBA00022679"/>
    </source>
</evidence>
<dbReference type="PANTHER" id="PTHR48090:SF3">
    <property type="entry name" value="UNDECAPRENYL-PHOSPHATE 4-DEOXY-4-FORMAMIDO-L-ARABINOSE TRANSFERASE"/>
    <property type="match status" value="1"/>
</dbReference>
<dbReference type="CDD" id="cd04187">
    <property type="entry name" value="DPM1_like_bac"/>
    <property type="match status" value="1"/>
</dbReference>
<protein>
    <submittedName>
        <fullName evidence="10">Glycosyltransferase family 2 protein</fullName>
        <ecNumber evidence="10">2.4.-.-</ecNumber>
    </submittedName>
</protein>
<comment type="caution">
    <text evidence="10">The sequence shown here is derived from an EMBL/GenBank/DDBJ whole genome shotgun (WGS) entry which is preliminary data.</text>
</comment>
<name>A0ABU2ZKR3_9SPHN</name>
<evidence type="ECO:0000256" key="1">
    <source>
        <dbReference type="ARBA" id="ARBA00022475"/>
    </source>
</evidence>
<evidence type="ECO:0000256" key="4">
    <source>
        <dbReference type="ARBA" id="ARBA00022692"/>
    </source>
</evidence>
<reference evidence="10 11" key="1">
    <citation type="submission" date="2023-09" db="EMBL/GenBank/DDBJ databases">
        <authorList>
            <person name="Rey-Velasco X."/>
        </authorList>
    </citation>
    <scope>NUCLEOTIDE SEQUENCE [LARGE SCALE GENOMIC DNA]</scope>
    <source>
        <strain evidence="10 11">F390</strain>
    </source>
</reference>
<keyword evidence="6 8" id="KW-1133">Transmembrane helix</keyword>
<dbReference type="GO" id="GO:0016757">
    <property type="term" value="F:glycosyltransferase activity"/>
    <property type="evidence" value="ECO:0007669"/>
    <property type="project" value="UniProtKB-KW"/>
</dbReference>
<keyword evidence="3 10" id="KW-0808">Transferase</keyword>
<keyword evidence="5" id="KW-0448">Lipopolysaccharide biosynthesis</keyword>
<keyword evidence="1" id="KW-1003">Cell membrane</keyword>
<evidence type="ECO:0000313" key="11">
    <source>
        <dbReference type="Proteomes" id="UP001259803"/>
    </source>
</evidence>
<dbReference type="EMBL" id="JAVRHS010000014">
    <property type="protein sequence ID" value="MDT0576975.1"/>
    <property type="molecule type" value="Genomic_DNA"/>
</dbReference>
<gene>
    <name evidence="10" type="ORF">RM533_12435</name>
</gene>
<feature type="transmembrane region" description="Helical" evidence="8">
    <location>
        <begin position="274"/>
        <end position="300"/>
    </location>
</feature>
<organism evidence="10 11">
    <name type="scientific">Croceicoccus esteveae</name>
    <dbReference type="NCBI Taxonomy" id="3075597"/>
    <lineage>
        <taxon>Bacteria</taxon>
        <taxon>Pseudomonadati</taxon>
        <taxon>Pseudomonadota</taxon>
        <taxon>Alphaproteobacteria</taxon>
        <taxon>Sphingomonadales</taxon>
        <taxon>Erythrobacteraceae</taxon>
        <taxon>Croceicoccus</taxon>
    </lineage>
</organism>
<evidence type="ECO:0000313" key="10">
    <source>
        <dbReference type="EMBL" id="MDT0576975.1"/>
    </source>
</evidence>
<keyword evidence="4 8" id="KW-0812">Transmembrane</keyword>
<dbReference type="InterPro" id="IPR029044">
    <property type="entry name" value="Nucleotide-diphossugar_trans"/>
</dbReference>
<sequence>MGHRAQATARRIPDQSEISVVVPLYNEADNVVPLYQALCEALDDDPCTFEFIFVDDGSADDTLARLVQLTTRDARVRIVELSRNFGQTAAMAAGIDHARGHKIVTMDGDLQNDPRDIPQLLTVLEDDHDIVAGWRRQRQDEGKRVWVSRIANRIINLVLGVQVRDSGCSLKAYRRDLIQSLPLHGEMHRFIPALSQLAGARIAQVEVRHHPRRFGQSKYGFGRIHKVAFDILSIHFLLRYARRPLTWLLPSIGLCLLLGSVAIAVGFGEAEPTVPWSIAVLLFSMAGFLTIWSLAGFLFAAGEPRVTSFSAIGARPHSNARRKQAGAA</sequence>
<dbReference type="Pfam" id="PF00535">
    <property type="entry name" value="Glycos_transf_2"/>
    <property type="match status" value="1"/>
</dbReference>
<accession>A0ABU2ZKR3</accession>
<dbReference type="InterPro" id="IPR050256">
    <property type="entry name" value="Glycosyltransferase_2"/>
</dbReference>
<evidence type="ECO:0000256" key="8">
    <source>
        <dbReference type="SAM" id="Phobius"/>
    </source>
</evidence>
<dbReference type="EC" id="2.4.-.-" evidence="10"/>
<evidence type="ECO:0000256" key="5">
    <source>
        <dbReference type="ARBA" id="ARBA00022985"/>
    </source>
</evidence>
<dbReference type="Proteomes" id="UP001259803">
    <property type="component" value="Unassembled WGS sequence"/>
</dbReference>
<proteinExistence type="predicted"/>
<evidence type="ECO:0000259" key="9">
    <source>
        <dbReference type="Pfam" id="PF00535"/>
    </source>
</evidence>
<dbReference type="SUPFAM" id="SSF53448">
    <property type="entry name" value="Nucleotide-diphospho-sugar transferases"/>
    <property type="match status" value="1"/>
</dbReference>